<name>A0A5B0E201_9HYPH</name>
<dbReference type="InterPro" id="IPR032466">
    <property type="entry name" value="Metal_Hydrolase"/>
</dbReference>
<dbReference type="NCBIfam" id="TIGR02033">
    <property type="entry name" value="D-hydantoinase"/>
    <property type="match status" value="1"/>
</dbReference>
<comment type="function">
    <text evidence="6">Catalyzes the stereospecific hydrolysis of the cyclic amide bond of D-hydantoin derivatives.</text>
</comment>
<reference evidence="10 11" key="1">
    <citation type="submission" date="2019-08" db="EMBL/GenBank/DDBJ databases">
        <title>Aureimonas fodiniaquatilis sp. nov., isolated from a coal mine wastewater.</title>
        <authorList>
            <person name="Kim W."/>
        </authorList>
    </citation>
    <scope>NUCLEOTIDE SEQUENCE [LARGE SCALE GENOMIC DNA]</scope>
    <source>
        <strain evidence="10 11">CAU 1482</strain>
    </source>
</reference>
<dbReference type="NCBIfam" id="NF009941">
    <property type="entry name" value="PRK13404.1"/>
    <property type="match status" value="1"/>
</dbReference>
<dbReference type="InterPro" id="IPR050378">
    <property type="entry name" value="Metallo-dep_Hydrolases_sf"/>
</dbReference>
<dbReference type="Pfam" id="PF01979">
    <property type="entry name" value="Amidohydro_1"/>
    <property type="match status" value="1"/>
</dbReference>
<evidence type="ECO:0000313" key="10">
    <source>
        <dbReference type="EMBL" id="KAA0971760.1"/>
    </source>
</evidence>
<proteinExistence type="inferred from homology"/>
<evidence type="ECO:0000313" key="11">
    <source>
        <dbReference type="Proteomes" id="UP000324738"/>
    </source>
</evidence>
<evidence type="ECO:0000256" key="3">
    <source>
        <dbReference type="ARBA" id="ARBA00022553"/>
    </source>
</evidence>
<feature type="domain" description="Amidohydrolase-related" evidence="9">
    <location>
        <begin position="51"/>
        <end position="441"/>
    </location>
</feature>
<comment type="PTM">
    <text evidence="8">Carbamylation allows a single lysine to coordinate two divalent metal cations.</text>
</comment>
<dbReference type="Gene3D" id="2.30.40.10">
    <property type="entry name" value="Urease, subunit C, domain 1"/>
    <property type="match status" value="1"/>
</dbReference>
<evidence type="ECO:0000259" key="9">
    <source>
        <dbReference type="Pfam" id="PF01979"/>
    </source>
</evidence>
<organism evidence="10 11">
    <name type="scientific">Aureimonas fodinaquatilis</name>
    <dbReference type="NCBI Taxonomy" id="2565783"/>
    <lineage>
        <taxon>Bacteria</taxon>
        <taxon>Pseudomonadati</taxon>
        <taxon>Pseudomonadota</taxon>
        <taxon>Alphaproteobacteria</taxon>
        <taxon>Hyphomicrobiales</taxon>
        <taxon>Aurantimonadaceae</taxon>
        <taxon>Aureimonas</taxon>
    </lineage>
</organism>
<sequence length="485" mass="52023">MIDFDVVIRNGTVATASDVFAADVGIAGGKVVALGTGLALGRKEIDATGRLVLPGGVDSHCHIEEPAVGQVHNADTFASGTASAAAGGTTTVISFSQQVKGEGITQQLADYHIKAEQALIDYSFHIVISDPSPEVMAALPALIEQGHRSIKIFLTYDSVVLDDEQTLNVLALARQEGALVTVHAENHSAIKFLTNALEKAGLTLPKHHAWAKPMVVEREACHRVIALAELLDVPIQIFHVSGAEAAEEIRRAQNRGLKIFGETCPQYLMLTAEDLNRPNFEGAKFLCSPAPRTRADQEALWDYIRTGVLGIVSSDHAPNRFDDVHGKKVRGTDAPFSAIPNGVPGLATRLPILFSEGVGKGRIDLQTFVAITSTNPAKLFGIHPQKGTIAIGADADIAIWDPNKTVTIRNELLHHQVDYTVYEGVEVTGWPEITLSRGKVVVENGEIRGKPGDGRFLARGPYDAIKPLGRHVTPFDPVSGTLIDN</sequence>
<feature type="modified residue" description="N6-carboxylysine" evidence="8">
    <location>
        <position position="151"/>
    </location>
</feature>
<dbReference type="SUPFAM" id="SSF51338">
    <property type="entry name" value="Composite domain of metallo-dependent hydrolases"/>
    <property type="match status" value="2"/>
</dbReference>
<keyword evidence="3" id="KW-0597">Phosphoprotein</keyword>
<dbReference type="FunFam" id="3.20.20.140:FF:000217">
    <property type="entry name" value="Dihydropyrimidinase-related protein 1"/>
    <property type="match status" value="1"/>
</dbReference>
<dbReference type="RefSeq" id="WP_149296775.1">
    <property type="nucleotide sequence ID" value="NZ_VTWH01000001.1"/>
</dbReference>
<protein>
    <recommendedName>
        <fullName evidence="7">D-hydantoinase</fullName>
    </recommendedName>
</protein>
<dbReference type="InterPro" id="IPR006680">
    <property type="entry name" value="Amidohydro-rel"/>
</dbReference>
<accession>A0A5B0E201</accession>
<comment type="similarity">
    <text evidence="2">Belongs to the metallo-dependent hydrolases superfamily. Hydantoinase/dihydropyrimidinase family.</text>
</comment>
<dbReference type="OrthoDB" id="9775759at2"/>
<evidence type="ECO:0000256" key="4">
    <source>
        <dbReference type="ARBA" id="ARBA00022723"/>
    </source>
</evidence>
<dbReference type="PANTHER" id="PTHR11647:SF1">
    <property type="entry name" value="COLLAPSIN RESPONSE MEDIATOR PROTEIN"/>
    <property type="match status" value="1"/>
</dbReference>
<evidence type="ECO:0000256" key="8">
    <source>
        <dbReference type="PIRSR" id="PIRSR611778-50"/>
    </source>
</evidence>
<dbReference type="InterPro" id="IPR011059">
    <property type="entry name" value="Metal-dep_hydrolase_composite"/>
</dbReference>
<dbReference type="PANTHER" id="PTHR11647">
    <property type="entry name" value="HYDRANTOINASE/DIHYDROPYRIMIDINASE FAMILY MEMBER"/>
    <property type="match status" value="1"/>
</dbReference>
<comment type="cofactor">
    <cofactor evidence="1">
        <name>Zn(2+)</name>
        <dbReference type="ChEBI" id="CHEBI:29105"/>
    </cofactor>
</comment>
<dbReference type="Gene3D" id="3.20.20.140">
    <property type="entry name" value="Metal-dependent hydrolases"/>
    <property type="match status" value="1"/>
</dbReference>
<gene>
    <name evidence="10" type="primary">hydA</name>
    <name evidence="10" type="ORF">FPY71_01105</name>
</gene>
<dbReference type="Proteomes" id="UP000324738">
    <property type="component" value="Unassembled WGS sequence"/>
</dbReference>
<evidence type="ECO:0000256" key="1">
    <source>
        <dbReference type="ARBA" id="ARBA00001947"/>
    </source>
</evidence>
<dbReference type="GO" id="GO:0046872">
    <property type="term" value="F:metal ion binding"/>
    <property type="evidence" value="ECO:0007669"/>
    <property type="project" value="UniProtKB-KW"/>
</dbReference>
<keyword evidence="11" id="KW-1185">Reference proteome</keyword>
<dbReference type="AlphaFoldDB" id="A0A5B0E201"/>
<dbReference type="GO" id="GO:0016812">
    <property type="term" value="F:hydrolase activity, acting on carbon-nitrogen (but not peptide) bonds, in cyclic amides"/>
    <property type="evidence" value="ECO:0007669"/>
    <property type="project" value="TreeGrafter"/>
</dbReference>
<dbReference type="InterPro" id="IPR011778">
    <property type="entry name" value="Hydantoinase/dihydroPyrase"/>
</dbReference>
<dbReference type="GO" id="GO:0005829">
    <property type="term" value="C:cytosol"/>
    <property type="evidence" value="ECO:0007669"/>
    <property type="project" value="TreeGrafter"/>
</dbReference>
<keyword evidence="5 10" id="KW-0378">Hydrolase</keyword>
<dbReference type="SUPFAM" id="SSF51556">
    <property type="entry name" value="Metallo-dependent hydrolases"/>
    <property type="match status" value="1"/>
</dbReference>
<evidence type="ECO:0000256" key="7">
    <source>
        <dbReference type="ARBA" id="ARBA00068457"/>
    </source>
</evidence>
<dbReference type="EMBL" id="VTWH01000001">
    <property type="protein sequence ID" value="KAA0971760.1"/>
    <property type="molecule type" value="Genomic_DNA"/>
</dbReference>
<evidence type="ECO:0000256" key="2">
    <source>
        <dbReference type="ARBA" id="ARBA00008829"/>
    </source>
</evidence>
<keyword evidence="4" id="KW-0479">Metal-binding</keyword>
<evidence type="ECO:0000256" key="6">
    <source>
        <dbReference type="ARBA" id="ARBA00055040"/>
    </source>
</evidence>
<evidence type="ECO:0000256" key="5">
    <source>
        <dbReference type="ARBA" id="ARBA00022801"/>
    </source>
</evidence>
<comment type="caution">
    <text evidence="10">The sequence shown here is derived from an EMBL/GenBank/DDBJ whole genome shotgun (WGS) entry which is preliminary data.</text>
</comment>
<dbReference type="CDD" id="cd01314">
    <property type="entry name" value="D-HYD"/>
    <property type="match status" value="1"/>
</dbReference>